<evidence type="ECO:0000313" key="3">
    <source>
        <dbReference type="EMBL" id="KAG2219925.1"/>
    </source>
</evidence>
<feature type="compositionally biased region" description="Polar residues" evidence="2">
    <location>
        <begin position="408"/>
        <end position="421"/>
    </location>
</feature>
<dbReference type="PANTHER" id="PTHR40130:SF1">
    <property type="entry name" value="SPINDLE POLE BODY-ASSOCIATED PROTEIN CUT12 DOMAIN-CONTAINING PROTEIN"/>
    <property type="match status" value="1"/>
</dbReference>
<dbReference type="EMBL" id="JAEPRB010000158">
    <property type="protein sequence ID" value="KAG2219925.1"/>
    <property type="molecule type" value="Genomic_DNA"/>
</dbReference>
<keyword evidence="4" id="KW-1185">Reference proteome</keyword>
<proteinExistence type="predicted"/>
<dbReference type="AlphaFoldDB" id="A0A8H7RZS8"/>
<feature type="compositionally biased region" description="Low complexity" evidence="2">
    <location>
        <begin position="86"/>
        <end position="98"/>
    </location>
</feature>
<feature type="compositionally biased region" description="Polar residues" evidence="2">
    <location>
        <begin position="116"/>
        <end position="141"/>
    </location>
</feature>
<feature type="coiled-coil region" evidence="1">
    <location>
        <begin position="239"/>
        <end position="273"/>
    </location>
</feature>
<dbReference type="SUPFAM" id="SSF140361">
    <property type="entry name" value="MIT domain-like"/>
    <property type="match status" value="1"/>
</dbReference>
<dbReference type="Proteomes" id="UP000646827">
    <property type="component" value="Unassembled WGS sequence"/>
</dbReference>
<comment type="caution">
    <text evidence="3">The sequence shown here is derived from an EMBL/GenBank/DDBJ whole genome shotgun (WGS) entry which is preliminary data.</text>
</comment>
<keyword evidence="1" id="KW-0175">Coiled coil</keyword>
<accession>A0A8H7RZS8</accession>
<feature type="compositionally biased region" description="Low complexity" evidence="2">
    <location>
        <begin position="383"/>
        <end position="398"/>
    </location>
</feature>
<feature type="compositionally biased region" description="Polar residues" evidence="2">
    <location>
        <begin position="99"/>
        <end position="108"/>
    </location>
</feature>
<sequence>MKNIKGHSYANAAEDYEDREAWVEAAEAHSNAAEQFQKAIEFTQDAVTCKTLRLLHLDHLRKAKELERKITKIKQQQEEEQEKQRQLQQQQNQRPLRQSNHNTTTTFDMNGLRHALQTSRRLQHPNNYHNTISTTSGTTSPAIGGSYAVLPPDGRLDDEDNEDESDPFNKFWEVVETLVDKLSNPVAFASVPLNENDNPTPAWNLQKHEKQDEDEDGVAAKMVESYFFVPEPRQGNLRQHDYAAENEQLKKQIEQLVKRVQTLEKTAEESNMLKSSILQFRNDVQKQAKRIMQSHDYSHMRASSSAALMATSNTNTPSYNPITNISSSSSYIRPSSDLAARVKELEEENRQLRIQSEKQQALMNKYRERWEKLKESAKKRRSQQPNQQDISSPSSSSNMGGGNNNNNRMNYTKLASCSSEYVSGGNSGRQPTLLRTLAQQSSPVGGTPPFADPSPRQQASSRKGTSSSSSSS</sequence>
<feature type="region of interest" description="Disordered" evidence="2">
    <location>
        <begin position="373"/>
        <end position="472"/>
    </location>
</feature>
<name>A0A8H7RZS8_9FUNG</name>
<dbReference type="PANTHER" id="PTHR40130">
    <property type="entry name" value="EXPRESSED PROTEIN"/>
    <property type="match status" value="1"/>
</dbReference>
<gene>
    <name evidence="3" type="ORF">INT45_010439</name>
</gene>
<dbReference type="Gene3D" id="1.20.58.80">
    <property type="entry name" value="Phosphotransferase system, lactose/cellobiose-type IIA subunit"/>
    <property type="match status" value="1"/>
</dbReference>
<feature type="region of interest" description="Disordered" evidence="2">
    <location>
        <begin position="76"/>
        <end position="165"/>
    </location>
</feature>
<feature type="compositionally biased region" description="Polar residues" evidence="2">
    <location>
        <begin position="455"/>
        <end position="465"/>
    </location>
</feature>
<feature type="coiled-coil region" evidence="1">
    <location>
        <begin position="335"/>
        <end position="369"/>
    </location>
</feature>
<evidence type="ECO:0000313" key="4">
    <source>
        <dbReference type="Proteomes" id="UP000646827"/>
    </source>
</evidence>
<evidence type="ECO:0000256" key="1">
    <source>
        <dbReference type="SAM" id="Coils"/>
    </source>
</evidence>
<dbReference type="OrthoDB" id="3197614at2759"/>
<feature type="compositionally biased region" description="Acidic residues" evidence="2">
    <location>
        <begin position="156"/>
        <end position="165"/>
    </location>
</feature>
<evidence type="ECO:0000256" key="2">
    <source>
        <dbReference type="SAM" id="MobiDB-lite"/>
    </source>
</evidence>
<organism evidence="3 4">
    <name type="scientific">Circinella minor</name>
    <dbReference type="NCBI Taxonomy" id="1195481"/>
    <lineage>
        <taxon>Eukaryota</taxon>
        <taxon>Fungi</taxon>
        <taxon>Fungi incertae sedis</taxon>
        <taxon>Mucoromycota</taxon>
        <taxon>Mucoromycotina</taxon>
        <taxon>Mucoromycetes</taxon>
        <taxon>Mucorales</taxon>
        <taxon>Lichtheimiaceae</taxon>
        <taxon>Circinella</taxon>
    </lineage>
</organism>
<reference evidence="3 4" key="1">
    <citation type="submission" date="2020-12" db="EMBL/GenBank/DDBJ databases">
        <title>Metabolic potential, ecology and presence of endohyphal bacteria is reflected in genomic diversity of Mucoromycotina.</title>
        <authorList>
            <person name="Muszewska A."/>
            <person name="Okrasinska A."/>
            <person name="Steczkiewicz K."/>
            <person name="Drgas O."/>
            <person name="Orlowska M."/>
            <person name="Perlinska-Lenart U."/>
            <person name="Aleksandrzak-Piekarczyk T."/>
            <person name="Szatraj K."/>
            <person name="Zielenkiewicz U."/>
            <person name="Pilsyk S."/>
            <person name="Malc E."/>
            <person name="Mieczkowski P."/>
            <person name="Kruszewska J.S."/>
            <person name="Biernat P."/>
            <person name="Pawlowska J."/>
        </authorList>
    </citation>
    <scope>NUCLEOTIDE SEQUENCE [LARGE SCALE GENOMIC DNA]</scope>
    <source>
        <strain evidence="3 4">CBS 142.35</strain>
    </source>
</reference>
<protein>
    <submittedName>
        <fullName evidence="3">Uncharacterized protein</fullName>
    </submittedName>
</protein>